<protein>
    <recommendedName>
        <fullName evidence="3">DUF4025 domain-containing protein</fullName>
    </recommendedName>
</protein>
<name>A0ABX7E4E0_9BACI</name>
<evidence type="ECO:0008006" key="3">
    <source>
        <dbReference type="Google" id="ProtNLM"/>
    </source>
</evidence>
<dbReference type="Proteomes" id="UP000595691">
    <property type="component" value="Chromosome"/>
</dbReference>
<keyword evidence="2" id="KW-1185">Reference proteome</keyword>
<proteinExistence type="predicted"/>
<evidence type="ECO:0000313" key="1">
    <source>
        <dbReference type="EMBL" id="QQZ10614.1"/>
    </source>
</evidence>
<dbReference type="RefSeq" id="WP_202779680.1">
    <property type="nucleotide sequence ID" value="NZ_CP065425.1"/>
</dbReference>
<gene>
    <name evidence="1" type="ORF">I5776_06865</name>
</gene>
<evidence type="ECO:0000313" key="2">
    <source>
        <dbReference type="Proteomes" id="UP000595691"/>
    </source>
</evidence>
<reference evidence="1 2" key="1">
    <citation type="submission" date="2020-11" db="EMBL/GenBank/DDBJ databases">
        <title>Taxonomic evaluation of the Bacillus sporothermodurans group of bacteria based on whole genome sequences.</title>
        <authorList>
            <person name="Fiedler G."/>
            <person name="Herbstmann A.-D."/>
            <person name="Doll E."/>
            <person name="Wenning M."/>
            <person name="Brinks E."/>
            <person name="Kabisch J."/>
            <person name="Breitenwieser F."/>
            <person name="Lappann M."/>
            <person name="Boehnlein C."/>
            <person name="Franz C."/>
        </authorList>
    </citation>
    <scope>NUCLEOTIDE SEQUENCE [LARGE SCALE GENOMIC DNA]</scope>
    <source>
        <strain evidence="1 2">JCM 19841</strain>
    </source>
</reference>
<dbReference type="EMBL" id="CP065425">
    <property type="protein sequence ID" value="QQZ10614.1"/>
    <property type="molecule type" value="Genomic_DNA"/>
</dbReference>
<sequence length="49" mass="5636">MKKQDREKEITYDEQGINQTTNQIMGAYASGVVDQPDGQFHIYDQDEEA</sequence>
<accession>A0ABX7E4E0</accession>
<organism evidence="1 2">
    <name type="scientific">Heyndrickxia vini</name>
    <dbReference type="NCBI Taxonomy" id="1476025"/>
    <lineage>
        <taxon>Bacteria</taxon>
        <taxon>Bacillati</taxon>
        <taxon>Bacillota</taxon>
        <taxon>Bacilli</taxon>
        <taxon>Bacillales</taxon>
        <taxon>Bacillaceae</taxon>
        <taxon>Heyndrickxia</taxon>
    </lineage>
</organism>